<proteinExistence type="inferred from homology"/>
<reference evidence="4 5" key="1">
    <citation type="submission" date="2020-08" db="EMBL/GenBank/DDBJ databases">
        <title>A Genomic Blueprint of the Chicken Gut Microbiome.</title>
        <authorList>
            <person name="Gilroy R."/>
            <person name="Ravi A."/>
            <person name="Getino M."/>
            <person name="Pursley I."/>
            <person name="Horton D.L."/>
            <person name="Alikhan N.-F."/>
            <person name="Baker D."/>
            <person name="Gharbi K."/>
            <person name="Hall N."/>
            <person name="Watson M."/>
            <person name="Adriaenssens E.M."/>
            <person name="Foster-Nyarko E."/>
            <person name="Jarju S."/>
            <person name="Secka A."/>
            <person name="Antonio M."/>
            <person name="Oren A."/>
            <person name="Chaudhuri R."/>
            <person name="La Ragione R.M."/>
            <person name="Hildebrand F."/>
            <person name="Pallen M.J."/>
        </authorList>
    </citation>
    <scope>NUCLEOTIDE SEQUENCE [LARGE SCALE GENOMIC DNA]</scope>
    <source>
        <strain evidence="4 5">Sa2BUA9</strain>
    </source>
</reference>
<evidence type="ECO:0000313" key="5">
    <source>
        <dbReference type="Proteomes" id="UP000640786"/>
    </source>
</evidence>
<organism evidence="4 5">
    <name type="scientific">Psychrobacillus faecigallinarum</name>
    <dbReference type="NCBI Taxonomy" id="2762235"/>
    <lineage>
        <taxon>Bacteria</taxon>
        <taxon>Bacillati</taxon>
        <taxon>Bacillota</taxon>
        <taxon>Bacilli</taxon>
        <taxon>Bacillales</taxon>
        <taxon>Bacillaceae</taxon>
        <taxon>Psychrobacillus</taxon>
    </lineage>
</organism>
<dbReference type="PANTHER" id="PTHR43540">
    <property type="entry name" value="PEROXYUREIDOACRYLATE/UREIDOACRYLATE AMIDOHYDROLASE-RELATED"/>
    <property type="match status" value="1"/>
</dbReference>
<evidence type="ECO:0000259" key="3">
    <source>
        <dbReference type="Pfam" id="PF00857"/>
    </source>
</evidence>
<dbReference type="Gene3D" id="3.40.50.850">
    <property type="entry name" value="Isochorismatase-like"/>
    <property type="match status" value="1"/>
</dbReference>
<sequence>MLDKENKALIVIDVQKAFNDKKWGERNNLNAEENISRILTLWREKGWQVVHIKHMSDNPSSVFHPMNEGFAIKELVEPIEEEVIITKKVNSSFIGTNLEEFLKLNHITTLIITGLTTPHCVSTTTRMSGNLGFNTYLISDATAAFGMKDQNDNYYDAETIHNTSLATLNEEFATILTTEQLINQLL</sequence>
<dbReference type="SUPFAM" id="SSF52499">
    <property type="entry name" value="Isochorismatase-like hydrolases"/>
    <property type="match status" value="1"/>
</dbReference>
<gene>
    <name evidence="4" type="ORF">H9650_04905</name>
</gene>
<evidence type="ECO:0000313" key="4">
    <source>
        <dbReference type="EMBL" id="MBD7943450.1"/>
    </source>
</evidence>
<comment type="similarity">
    <text evidence="1">Belongs to the isochorismatase family.</text>
</comment>
<evidence type="ECO:0000256" key="2">
    <source>
        <dbReference type="ARBA" id="ARBA00022801"/>
    </source>
</evidence>
<keyword evidence="5" id="KW-1185">Reference proteome</keyword>
<dbReference type="CDD" id="cd01014">
    <property type="entry name" value="nicotinamidase_related"/>
    <property type="match status" value="1"/>
</dbReference>
<dbReference type="InterPro" id="IPR050272">
    <property type="entry name" value="Isochorismatase-like_hydrls"/>
</dbReference>
<dbReference type="GO" id="GO:0016787">
    <property type="term" value="F:hydrolase activity"/>
    <property type="evidence" value="ECO:0007669"/>
    <property type="project" value="UniProtKB-KW"/>
</dbReference>
<dbReference type="Pfam" id="PF00857">
    <property type="entry name" value="Isochorismatase"/>
    <property type="match status" value="1"/>
</dbReference>
<protein>
    <submittedName>
        <fullName evidence="4">Cysteine hydrolase</fullName>
    </submittedName>
</protein>
<accession>A0ABR8R6S8</accession>
<name>A0ABR8R6S8_9BACI</name>
<feature type="domain" description="Isochorismatase-like" evidence="3">
    <location>
        <begin position="8"/>
        <end position="180"/>
    </location>
</feature>
<dbReference type="EMBL" id="JACSQO010000002">
    <property type="protein sequence ID" value="MBD7943450.1"/>
    <property type="molecule type" value="Genomic_DNA"/>
</dbReference>
<evidence type="ECO:0000256" key="1">
    <source>
        <dbReference type="ARBA" id="ARBA00006336"/>
    </source>
</evidence>
<comment type="caution">
    <text evidence="4">The sequence shown here is derived from an EMBL/GenBank/DDBJ whole genome shotgun (WGS) entry which is preliminary data.</text>
</comment>
<dbReference type="InterPro" id="IPR036380">
    <property type="entry name" value="Isochorismatase-like_sf"/>
</dbReference>
<keyword evidence="2 4" id="KW-0378">Hydrolase</keyword>
<dbReference type="Proteomes" id="UP000640786">
    <property type="component" value="Unassembled WGS sequence"/>
</dbReference>
<dbReference type="InterPro" id="IPR000868">
    <property type="entry name" value="Isochorismatase-like_dom"/>
</dbReference>
<dbReference type="PANTHER" id="PTHR43540:SF1">
    <property type="entry name" value="ISOCHORISMATASE HYDROLASE"/>
    <property type="match status" value="1"/>
</dbReference>
<dbReference type="RefSeq" id="WP_191696728.1">
    <property type="nucleotide sequence ID" value="NZ_JACSQO010000002.1"/>
</dbReference>